<dbReference type="CDD" id="cd00064">
    <property type="entry name" value="FU"/>
    <property type="match status" value="2"/>
</dbReference>
<comment type="similarity">
    <text evidence="2">Belongs to the R-spondin family.</text>
</comment>
<evidence type="ECO:0000256" key="8">
    <source>
        <dbReference type="ARBA" id="ARBA00023157"/>
    </source>
</evidence>
<dbReference type="InParanoid" id="A0A668AQ89"/>
<evidence type="ECO:0000256" key="5">
    <source>
        <dbReference type="ARBA" id="ARBA00022674"/>
    </source>
</evidence>
<organism evidence="14 15">
    <name type="scientific">Myripristis murdjan</name>
    <name type="common">pinecone soldierfish</name>
    <dbReference type="NCBI Taxonomy" id="586833"/>
    <lineage>
        <taxon>Eukaryota</taxon>
        <taxon>Metazoa</taxon>
        <taxon>Chordata</taxon>
        <taxon>Craniata</taxon>
        <taxon>Vertebrata</taxon>
        <taxon>Euteleostomi</taxon>
        <taxon>Actinopterygii</taxon>
        <taxon>Neopterygii</taxon>
        <taxon>Teleostei</taxon>
        <taxon>Neoteleostei</taxon>
        <taxon>Acanthomorphata</taxon>
        <taxon>Holocentriformes</taxon>
        <taxon>Holocentridae</taxon>
        <taxon>Myripristis</taxon>
    </lineage>
</organism>
<feature type="chain" id="PRO_5025544937" evidence="11">
    <location>
        <begin position="22"/>
        <end position="325"/>
    </location>
</feature>
<evidence type="ECO:0000256" key="1">
    <source>
        <dbReference type="ARBA" id="ARBA00004613"/>
    </source>
</evidence>
<feature type="domain" description="R-spondin Fu-CRD" evidence="12">
    <location>
        <begin position="147"/>
        <end position="192"/>
    </location>
</feature>
<dbReference type="InterPro" id="IPR043601">
    <property type="entry name" value="Rspo_Fu-CRD_dom"/>
</dbReference>
<evidence type="ECO:0000256" key="9">
    <source>
        <dbReference type="ARBA" id="ARBA00023180"/>
    </source>
</evidence>
<protein>
    <submittedName>
        <fullName evidence="14">R-spondin 3</fullName>
    </submittedName>
</protein>
<evidence type="ECO:0000256" key="2">
    <source>
        <dbReference type="ARBA" id="ARBA00007308"/>
    </source>
</evidence>
<evidence type="ECO:0000256" key="7">
    <source>
        <dbReference type="ARBA" id="ARBA00022729"/>
    </source>
</evidence>
<dbReference type="PROSITE" id="PS50092">
    <property type="entry name" value="TSP1"/>
    <property type="match status" value="1"/>
</dbReference>
<dbReference type="Pfam" id="PF15913">
    <property type="entry name" value="Furin-like_2"/>
    <property type="match status" value="2"/>
</dbReference>
<dbReference type="GO" id="GO:0005576">
    <property type="term" value="C:extracellular region"/>
    <property type="evidence" value="ECO:0007669"/>
    <property type="project" value="UniProtKB-SubCell"/>
</dbReference>
<dbReference type="InterPro" id="IPR006212">
    <property type="entry name" value="Furin_repeat"/>
</dbReference>
<dbReference type="PANTHER" id="PTHR46987:SF1">
    <property type="entry name" value="R-SPONDIN-3"/>
    <property type="match status" value="1"/>
</dbReference>
<dbReference type="Gene3D" id="2.10.220.10">
    <property type="entry name" value="Hormone Receptor, Insulin-like Growth Factor Receptor 1, Chain A, domain 2"/>
    <property type="match status" value="2"/>
</dbReference>
<feature type="region of interest" description="Disordered" evidence="10">
    <location>
        <begin position="260"/>
        <end position="325"/>
    </location>
</feature>
<accession>A0A668AQ89</accession>
<dbReference type="InterPro" id="IPR036383">
    <property type="entry name" value="TSP1_rpt_sf"/>
</dbReference>
<name>A0A668AQ89_9TELE</name>
<evidence type="ECO:0000256" key="11">
    <source>
        <dbReference type="SAM" id="SignalP"/>
    </source>
</evidence>
<keyword evidence="7 11" id="KW-0732">Signal</keyword>
<dbReference type="InterPro" id="IPR044004">
    <property type="entry name" value="TSP1_spondin_dom"/>
</dbReference>
<proteinExistence type="inferred from homology"/>
<reference evidence="14" key="1">
    <citation type="submission" date="2019-06" db="EMBL/GenBank/DDBJ databases">
        <authorList>
            <consortium name="Wellcome Sanger Institute Data Sharing"/>
        </authorList>
    </citation>
    <scope>NUCLEOTIDE SEQUENCE [LARGE SCALE GENOMIC DNA]</scope>
</reference>
<dbReference type="GO" id="GO:0008201">
    <property type="term" value="F:heparin binding"/>
    <property type="evidence" value="ECO:0007669"/>
    <property type="project" value="UniProtKB-KW"/>
</dbReference>
<reference evidence="14" key="2">
    <citation type="submission" date="2025-08" db="UniProtKB">
        <authorList>
            <consortium name="Ensembl"/>
        </authorList>
    </citation>
    <scope>IDENTIFICATION</scope>
</reference>
<dbReference type="SUPFAM" id="SSF82895">
    <property type="entry name" value="TSP-1 type 1 repeat"/>
    <property type="match status" value="1"/>
</dbReference>
<evidence type="ECO:0000256" key="6">
    <source>
        <dbReference type="ARBA" id="ARBA00022687"/>
    </source>
</evidence>
<feature type="signal peptide" evidence="11">
    <location>
        <begin position="1"/>
        <end position="21"/>
    </location>
</feature>
<dbReference type="FunFam" id="2.20.100.10:FF:000019">
    <property type="entry name" value="Thrombospondin type 1 domain containing 7A"/>
    <property type="match status" value="1"/>
</dbReference>
<evidence type="ECO:0000313" key="15">
    <source>
        <dbReference type="Proteomes" id="UP000472263"/>
    </source>
</evidence>
<feature type="compositionally biased region" description="Basic and acidic residues" evidence="10">
    <location>
        <begin position="262"/>
        <end position="303"/>
    </location>
</feature>
<dbReference type="Gene3D" id="2.20.100.10">
    <property type="entry name" value="Thrombospondin type-1 (TSP1) repeat"/>
    <property type="match status" value="1"/>
</dbReference>
<dbReference type="SMART" id="SM00209">
    <property type="entry name" value="TSP1"/>
    <property type="match status" value="1"/>
</dbReference>
<keyword evidence="6" id="KW-0879">Wnt signaling pathway</keyword>
<dbReference type="AlphaFoldDB" id="A0A668AQ89"/>
<dbReference type="SUPFAM" id="SSF57184">
    <property type="entry name" value="Growth factor receptor domain"/>
    <property type="match status" value="1"/>
</dbReference>
<dbReference type="Pfam" id="PF19028">
    <property type="entry name" value="TSP1_spondin"/>
    <property type="match status" value="1"/>
</dbReference>
<keyword evidence="8" id="KW-1015">Disulfide bond</keyword>
<reference evidence="14" key="3">
    <citation type="submission" date="2025-09" db="UniProtKB">
        <authorList>
            <consortium name="Ensembl"/>
        </authorList>
    </citation>
    <scope>IDENTIFICATION</scope>
</reference>
<keyword evidence="3" id="KW-0964">Secreted</keyword>
<feature type="domain" description="R-spondin Fu-CRD" evidence="12">
    <location>
        <begin position="46"/>
        <end position="144"/>
    </location>
</feature>
<evidence type="ECO:0000259" key="13">
    <source>
        <dbReference type="Pfam" id="PF19028"/>
    </source>
</evidence>
<dbReference type="FunCoup" id="A0A668AQ89">
    <property type="interactions" value="896"/>
</dbReference>
<comment type="subcellular location">
    <subcellularLocation>
        <location evidence="1">Secreted</location>
    </subcellularLocation>
</comment>
<keyword evidence="9" id="KW-0325">Glycoprotein</keyword>
<dbReference type="Proteomes" id="UP000472263">
    <property type="component" value="Chromosome 16"/>
</dbReference>
<gene>
    <name evidence="14" type="primary">RSPO3</name>
    <name evidence="14" type="synonym">rspo3</name>
</gene>
<evidence type="ECO:0000256" key="3">
    <source>
        <dbReference type="ARBA" id="ARBA00022525"/>
    </source>
</evidence>
<evidence type="ECO:0000256" key="10">
    <source>
        <dbReference type="SAM" id="MobiDB-lite"/>
    </source>
</evidence>
<evidence type="ECO:0000259" key="12">
    <source>
        <dbReference type="Pfam" id="PF15913"/>
    </source>
</evidence>
<evidence type="ECO:0000313" key="14">
    <source>
        <dbReference type="Ensembl" id="ENSMMDP00005050494.1"/>
    </source>
</evidence>
<dbReference type="InterPro" id="IPR009030">
    <property type="entry name" value="Growth_fac_rcpt_cys_sf"/>
</dbReference>
<feature type="domain" description="Spondin-like TSP1" evidence="13">
    <location>
        <begin position="198"/>
        <end position="251"/>
    </location>
</feature>
<dbReference type="InterPro" id="IPR051514">
    <property type="entry name" value="R-spondin"/>
</dbReference>
<sequence length="325" mass="37576">MQLQLISFVLIILHCMEYTGCQQHSSSRHRQHKQISGVSSGCQQGGCLTCSDYNGCLSCKPRFFMHLERIGMKQIGVCMTSCPPGFYGTRSPDRNTCTKCRPECDSCFNKNFCTRCRAGYYLHLGKCQESCPEGLVRSDTQRECVPKCPAECDTCVNSETCTRCRAGLYQLMGRCHHVCPEDYEPNDKLMECTPQVHCEVGEWSEWSPCSRSGRTCGFKRGQETRTRQVLQYPSPFGKPCPEISEIKECLVKRRRCPGKYSKNNEEEREKKSFNSRKRERDRERERERERDPGERDDSENRNKTEHRHRRGQDRHPVSPDQGLAQ</sequence>
<keyword evidence="4" id="KW-0716">Sensory transduction</keyword>
<dbReference type="GO" id="GO:0016055">
    <property type="term" value="P:Wnt signaling pathway"/>
    <property type="evidence" value="ECO:0007669"/>
    <property type="project" value="UniProtKB-KW"/>
</dbReference>
<evidence type="ECO:0000256" key="4">
    <source>
        <dbReference type="ARBA" id="ARBA00022606"/>
    </source>
</evidence>
<dbReference type="SMART" id="SM00261">
    <property type="entry name" value="FU"/>
    <property type="match status" value="3"/>
</dbReference>
<dbReference type="InterPro" id="IPR000884">
    <property type="entry name" value="TSP1_rpt"/>
</dbReference>
<keyword evidence="5" id="KW-0358">Heparin-binding</keyword>
<dbReference type="GeneTree" id="ENSGT00940000157815"/>
<dbReference type="PANTHER" id="PTHR46987">
    <property type="entry name" value="NEUROHYPOPHYSIAL HORMONES, N-TERMINAL DOMAIN CONTAINING PROTEIN"/>
    <property type="match status" value="1"/>
</dbReference>
<dbReference type="Ensembl" id="ENSMMDT00005051489.1">
    <property type="protein sequence ID" value="ENSMMDP00005050494.1"/>
    <property type="gene ID" value="ENSMMDG00005022903.1"/>
</dbReference>
<keyword evidence="15" id="KW-1185">Reference proteome</keyword>